<name>A0A1X7V3F4_AMPQE</name>
<evidence type="ECO:0000256" key="9">
    <source>
        <dbReference type="ARBA" id="ARBA00022741"/>
    </source>
</evidence>
<evidence type="ECO:0000256" key="5">
    <source>
        <dbReference type="ARBA" id="ARBA00022528"/>
    </source>
</evidence>
<dbReference type="GO" id="GO:0015031">
    <property type="term" value="P:protein transport"/>
    <property type="evidence" value="ECO:0007669"/>
    <property type="project" value="UniProtKB-KW"/>
</dbReference>
<evidence type="ECO:0000256" key="7">
    <source>
        <dbReference type="ARBA" id="ARBA00022692"/>
    </source>
</evidence>
<dbReference type="PANTHER" id="PTHR10903">
    <property type="entry name" value="GTPASE, IMAP FAMILY MEMBER-RELATED"/>
    <property type="match status" value="1"/>
</dbReference>
<dbReference type="InterPro" id="IPR045058">
    <property type="entry name" value="GIMA/IAN/Toc"/>
</dbReference>
<keyword evidence="16" id="KW-0472">Membrane</keyword>
<keyword evidence="7" id="KW-0812">Transmembrane</keyword>
<accession>A0A1X7V3F4</accession>
<evidence type="ECO:0000256" key="4">
    <source>
        <dbReference type="ARBA" id="ARBA00022448"/>
    </source>
</evidence>
<evidence type="ECO:0000256" key="16">
    <source>
        <dbReference type="ARBA" id="ARBA00023136"/>
    </source>
</evidence>
<dbReference type="Gene3D" id="3.40.50.300">
    <property type="entry name" value="P-loop containing nucleotide triphosphate hydrolases"/>
    <property type="match status" value="1"/>
</dbReference>
<dbReference type="InterPro" id="IPR006703">
    <property type="entry name" value="G_AIG1"/>
</dbReference>
<keyword evidence="6" id="KW-0934">Plastid</keyword>
<feature type="compositionally biased region" description="Basic and acidic residues" evidence="18">
    <location>
        <begin position="300"/>
        <end position="312"/>
    </location>
</feature>
<keyword evidence="5" id="KW-0150">Chloroplast</keyword>
<dbReference type="GO" id="GO:0046872">
    <property type="term" value="F:metal ion binding"/>
    <property type="evidence" value="ECO:0007669"/>
    <property type="project" value="UniProtKB-KW"/>
</dbReference>
<evidence type="ECO:0000256" key="13">
    <source>
        <dbReference type="ARBA" id="ARBA00022927"/>
    </source>
</evidence>
<keyword evidence="13" id="KW-0653">Protein transport</keyword>
<feature type="compositionally biased region" description="Basic and acidic residues" evidence="18">
    <location>
        <begin position="325"/>
        <end position="339"/>
    </location>
</feature>
<dbReference type="EnsemblMetazoa" id="Aqu2.1.34496_001">
    <property type="protein sequence ID" value="Aqu2.1.34496_001"/>
    <property type="gene ID" value="Aqu2.1.34496"/>
</dbReference>
<keyword evidence="11" id="KW-1002">Plastid outer membrane</keyword>
<organism evidence="20">
    <name type="scientific">Amphimedon queenslandica</name>
    <name type="common">Sponge</name>
    <dbReference type="NCBI Taxonomy" id="400682"/>
    <lineage>
        <taxon>Eukaryota</taxon>
        <taxon>Metazoa</taxon>
        <taxon>Porifera</taxon>
        <taxon>Demospongiae</taxon>
        <taxon>Heteroscleromorpha</taxon>
        <taxon>Haplosclerida</taxon>
        <taxon>Niphatidae</taxon>
        <taxon>Amphimedon</taxon>
    </lineage>
</organism>
<comment type="cofactor">
    <cofactor evidence="1">
        <name>Mg(2+)</name>
        <dbReference type="ChEBI" id="CHEBI:18420"/>
    </cofactor>
</comment>
<evidence type="ECO:0000256" key="10">
    <source>
        <dbReference type="ARBA" id="ARBA00022801"/>
    </source>
</evidence>
<feature type="compositionally biased region" description="Basic and acidic residues" evidence="18">
    <location>
        <begin position="350"/>
        <end position="361"/>
    </location>
</feature>
<dbReference type="PANTHER" id="PTHR10903:SF135">
    <property type="entry name" value="TRANSLOCASE OF CHLOROPLAST 120, CHLOROPLASTIC-RELATED"/>
    <property type="match status" value="1"/>
</dbReference>
<dbReference type="AlphaFoldDB" id="A0A1X7V3F4"/>
<dbReference type="GO" id="GO:0016787">
    <property type="term" value="F:hydrolase activity"/>
    <property type="evidence" value="ECO:0007669"/>
    <property type="project" value="UniProtKB-KW"/>
</dbReference>
<feature type="region of interest" description="Disordered" evidence="18">
    <location>
        <begin position="1"/>
        <end position="22"/>
    </location>
</feature>
<keyword evidence="4" id="KW-0813">Transport</keyword>
<keyword evidence="10" id="KW-0378">Hydrolase</keyword>
<evidence type="ECO:0000256" key="14">
    <source>
        <dbReference type="ARBA" id="ARBA00022989"/>
    </source>
</evidence>
<evidence type="ECO:0000313" key="20">
    <source>
        <dbReference type="EnsemblMetazoa" id="Aqu2.1.34496_001"/>
    </source>
</evidence>
<evidence type="ECO:0000256" key="18">
    <source>
        <dbReference type="SAM" id="MobiDB-lite"/>
    </source>
</evidence>
<evidence type="ECO:0000256" key="6">
    <source>
        <dbReference type="ARBA" id="ARBA00022640"/>
    </source>
</evidence>
<evidence type="ECO:0000259" key="19">
    <source>
        <dbReference type="Pfam" id="PF04548"/>
    </source>
</evidence>
<evidence type="ECO:0000256" key="15">
    <source>
        <dbReference type="ARBA" id="ARBA00023134"/>
    </source>
</evidence>
<feature type="domain" description="AIG1-type G" evidence="19">
    <location>
        <begin position="63"/>
        <end position="209"/>
    </location>
</feature>
<evidence type="ECO:0000256" key="2">
    <source>
        <dbReference type="ARBA" id="ARBA00004167"/>
    </source>
</evidence>
<comment type="similarity">
    <text evidence="3">Belongs to the TRAFAC class TrmE-Era-EngA-EngB-Septin-like GTPase superfamily. AIG1/Toc34/Toc159-like paraseptin GTPase family. IAN subfamily.</text>
</comment>
<evidence type="ECO:0000256" key="1">
    <source>
        <dbReference type="ARBA" id="ARBA00001946"/>
    </source>
</evidence>
<keyword evidence="9" id="KW-0547">Nucleotide-binding</keyword>
<evidence type="ECO:0000256" key="12">
    <source>
        <dbReference type="ARBA" id="ARBA00022842"/>
    </source>
</evidence>
<dbReference type="SUPFAM" id="SSF52540">
    <property type="entry name" value="P-loop containing nucleoside triphosphate hydrolases"/>
    <property type="match status" value="1"/>
</dbReference>
<proteinExistence type="inferred from homology"/>
<reference evidence="20" key="1">
    <citation type="submission" date="2017-05" db="UniProtKB">
        <authorList>
            <consortium name="EnsemblMetazoa"/>
        </authorList>
    </citation>
    <scope>IDENTIFICATION</scope>
</reference>
<feature type="compositionally biased region" description="Polar residues" evidence="18">
    <location>
        <begin position="8"/>
        <end position="21"/>
    </location>
</feature>
<keyword evidence="8" id="KW-0479">Metal-binding</keyword>
<evidence type="ECO:0000256" key="3">
    <source>
        <dbReference type="ARBA" id="ARBA00008535"/>
    </source>
</evidence>
<comment type="subcellular location">
    <subcellularLocation>
        <location evidence="2">Membrane</location>
        <topology evidence="2">Single-pass membrane protein</topology>
    </subcellularLocation>
    <subcellularLocation>
        <location evidence="17">Plastid</location>
        <location evidence="17">Chloroplast outer membrane</location>
    </subcellularLocation>
</comment>
<dbReference type="InParanoid" id="A0A1X7V3F4"/>
<protein>
    <recommendedName>
        <fullName evidence="19">AIG1-type G domain-containing protein</fullName>
    </recommendedName>
</protein>
<dbReference type="OrthoDB" id="417506at2759"/>
<keyword evidence="14" id="KW-1133">Transmembrane helix</keyword>
<evidence type="ECO:0000256" key="11">
    <source>
        <dbReference type="ARBA" id="ARBA00022805"/>
    </source>
</evidence>
<dbReference type="GO" id="GO:0016020">
    <property type="term" value="C:membrane"/>
    <property type="evidence" value="ECO:0007669"/>
    <property type="project" value="UniProtKB-SubCell"/>
</dbReference>
<evidence type="ECO:0000256" key="17">
    <source>
        <dbReference type="ARBA" id="ARBA00024013"/>
    </source>
</evidence>
<feature type="region of interest" description="Disordered" evidence="18">
    <location>
        <begin position="300"/>
        <end position="363"/>
    </location>
</feature>
<evidence type="ECO:0000256" key="8">
    <source>
        <dbReference type="ARBA" id="ARBA00022723"/>
    </source>
</evidence>
<dbReference type="InterPro" id="IPR027417">
    <property type="entry name" value="P-loop_NTPase"/>
</dbReference>
<keyword evidence="12" id="KW-0460">Magnesium</keyword>
<dbReference type="Pfam" id="PF04548">
    <property type="entry name" value="AIG1"/>
    <property type="match status" value="1"/>
</dbReference>
<dbReference type="GO" id="GO:0005525">
    <property type="term" value="F:GTP binding"/>
    <property type="evidence" value="ECO:0007669"/>
    <property type="project" value="UniProtKB-KW"/>
</dbReference>
<keyword evidence="15" id="KW-0342">GTP-binding</keyword>
<sequence>MAKAGTPSVGSIENIISPNENFTEEDEAALNAGENMVRRQSSINKDEVVSQSKRLKERENSVNILVLGLTGAGKSTLVNAMMGDIVAVSQAGARACSSGIECHKGEHEGIRIKIYDTAGFGESDMSERKILKNIAENTPRKGYDLILIAIRMDSRLADNAKKMLSSLGRLMDPEMWKRSIVVLTFANFLVVQLKNGYLGKKDQEKLTKFQVERKEEEYKEVFQEHTGKDWGLVNEIPFVLAGSLMERELPTDDDWLVTLWDHSILRCRTEVQPFLKRIRFQRLFVDLRVMVRNIFPITSDSERDSTEQHGERPIQNGVEESAGPECHDQGVPEQDKEIPLNHTHNGLEQSSKKREEVRNDDCNLQDGLKPVDLNLLAEMSALFNLD</sequence>